<name>A0A9D1FQQ4_9FIRM</name>
<feature type="compositionally biased region" description="Polar residues" evidence="1">
    <location>
        <begin position="383"/>
        <end position="399"/>
    </location>
</feature>
<evidence type="ECO:0000313" key="4">
    <source>
        <dbReference type="EMBL" id="HIS78256.1"/>
    </source>
</evidence>
<organism evidence="4 5">
    <name type="scientific">Candidatus Caccousia stercoris</name>
    <dbReference type="NCBI Taxonomy" id="2840723"/>
    <lineage>
        <taxon>Bacteria</taxon>
        <taxon>Bacillati</taxon>
        <taxon>Bacillota</taxon>
        <taxon>Clostridia</taxon>
        <taxon>Eubacteriales</taxon>
        <taxon>Oscillospiraceae</taxon>
        <taxon>Oscillospiraceae incertae sedis</taxon>
        <taxon>Candidatus Caccousia</taxon>
    </lineage>
</organism>
<evidence type="ECO:0000256" key="3">
    <source>
        <dbReference type="SAM" id="SignalP"/>
    </source>
</evidence>
<dbReference type="InterPro" id="IPR013783">
    <property type="entry name" value="Ig-like_fold"/>
</dbReference>
<feature type="compositionally biased region" description="Acidic residues" evidence="1">
    <location>
        <begin position="750"/>
        <end position="765"/>
    </location>
</feature>
<sequence length="765" mass="80941">MMRSAFFKRSAALLCAVLLLFTLAVPAFAEGELPEDGAFFAVGYRLSVGSSTPGRLGRGSTADITVTVKNVSLTADTFSADQYDFSKLIDSFSEGTVKVSEESKGSDPLVIKVRFSRMKYSGSGQSLRFQITRKDTGVSQLIELTIAEAGGTDEKADQPAPEPQVLVSCSGPQTPLEPGQEAEFTVSFRNLSDLELKSPVASFTPSESLSISGGSYSFLLDPIKGKQTGSVKVKLKASDSVSSPAQSLQADLKFTYFNNVSEAQATASDKLPILTIARGGEAPPVVLASRSTLKKPIAAGETASLTVTFSNKGDVKLLSPVASFTPSDALLIESDAGSVLLPDLDPGQTASVSLTLRALPEITSANQSIQADLKFTYSAGGTMTQGSSSDRLSVPANPTGSSSGEGAEASVPHIVVSDFSYGGESVDAGSNFELKLHFENKGTLPIENILLMVDGGENFTLSGGSSSFFFASLAPGAGQDQILPLQALPAAKSGAQSVALSFKYEYVDGSKRGSGGEDIKLSMPVVQPDRFEISSPQIPESINVGEETVLTIPYVNKGKSEIANVEASVTAENIDTPTKSQYIGNIAAGAGGNIGFVLTPEESGPIPLVLKITYEDSNEKVQEKEISVEIFAEELPMDPIPDGDLPPEDGEGSSFPWTPVLGGTGAAAVFAGGGVLFALRGKKKKQQSAASWSGWDDPDDEEVLANWNEAVNAPENTEDFEEIEEMEEMEEIEKIEDLEDLEETFHTGADPDEWGDPQEDTEREW</sequence>
<feature type="transmembrane region" description="Helical" evidence="2">
    <location>
        <begin position="657"/>
        <end position="679"/>
    </location>
</feature>
<feature type="region of interest" description="Disordered" evidence="1">
    <location>
        <begin position="739"/>
        <end position="765"/>
    </location>
</feature>
<dbReference type="Gene3D" id="2.60.40.10">
    <property type="entry name" value="Immunoglobulins"/>
    <property type="match status" value="1"/>
</dbReference>
<dbReference type="EMBL" id="DVJM01000045">
    <property type="protein sequence ID" value="HIS78256.1"/>
    <property type="molecule type" value="Genomic_DNA"/>
</dbReference>
<keyword evidence="2" id="KW-1133">Transmembrane helix</keyword>
<accession>A0A9D1FQQ4</accession>
<keyword evidence="2" id="KW-0472">Membrane</keyword>
<dbReference type="PANTHER" id="PTHR35902">
    <property type="entry name" value="S-LAYER DOMAIN-LIKE PROTEIN-RELATED"/>
    <property type="match status" value="1"/>
</dbReference>
<dbReference type="AlphaFoldDB" id="A0A9D1FQQ4"/>
<reference evidence="4" key="1">
    <citation type="submission" date="2020-10" db="EMBL/GenBank/DDBJ databases">
        <authorList>
            <person name="Gilroy R."/>
        </authorList>
    </citation>
    <scope>NUCLEOTIDE SEQUENCE</scope>
    <source>
        <strain evidence="4">6086</strain>
    </source>
</reference>
<dbReference type="Proteomes" id="UP000824141">
    <property type="component" value="Unassembled WGS sequence"/>
</dbReference>
<feature type="signal peptide" evidence="3">
    <location>
        <begin position="1"/>
        <end position="29"/>
    </location>
</feature>
<comment type="caution">
    <text evidence="4">The sequence shown here is derived from an EMBL/GenBank/DDBJ whole genome shotgun (WGS) entry which is preliminary data.</text>
</comment>
<proteinExistence type="predicted"/>
<keyword evidence="3" id="KW-0732">Signal</keyword>
<feature type="region of interest" description="Disordered" evidence="1">
    <location>
        <begin position="383"/>
        <end position="408"/>
    </location>
</feature>
<evidence type="ECO:0000256" key="2">
    <source>
        <dbReference type="SAM" id="Phobius"/>
    </source>
</evidence>
<gene>
    <name evidence="4" type="ORF">IAD03_02685</name>
</gene>
<keyword evidence="2" id="KW-0812">Transmembrane</keyword>
<evidence type="ECO:0000256" key="1">
    <source>
        <dbReference type="SAM" id="MobiDB-lite"/>
    </source>
</evidence>
<dbReference type="PANTHER" id="PTHR35902:SF3">
    <property type="entry name" value="NPCBM-ASSOCIATED, NEW3 DOMAIN OF ALPHA-GALACTOSIDASE"/>
    <property type="match status" value="1"/>
</dbReference>
<evidence type="ECO:0008006" key="6">
    <source>
        <dbReference type="Google" id="ProtNLM"/>
    </source>
</evidence>
<protein>
    <recommendedName>
        <fullName evidence="6">CARDB domain-containing protein</fullName>
    </recommendedName>
</protein>
<reference evidence="4" key="2">
    <citation type="journal article" date="2021" name="PeerJ">
        <title>Extensive microbial diversity within the chicken gut microbiome revealed by metagenomics and culture.</title>
        <authorList>
            <person name="Gilroy R."/>
            <person name="Ravi A."/>
            <person name="Getino M."/>
            <person name="Pursley I."/>
            <person name="Horton D.L."/>
            <person name="Alikhan N.F."/>
            <person name="Baker D."/>
            <person name="Gharbi K."/>
            <person name="Hall N."/>
            <person name="Watson M."/>
            <person name="Adriaenssens E.M."/>
            <person name="Foster-Nyarko E."/>
            <person name="Jarju S."/>
            <person name="Secka A."/>
            <person name="Antonio M."/>
            <person name="Oren A."/>
            <person name="Chaudhuri R.R."/>
            <person name="La Ragione R."/>
            <person name="Hildebrand F."/>
            <person name="Pallen M.J."/>
        </authorList>
    </citation>
    <scope>NUCLEOTIDE SEQUENCE</scope>
    <source>
        <strain evidence="4">6086</strain>
    </source>
</reference>
<evidence type="ECO:0000313" key="5">
    <source>
        <dbReference type="Proteomes" id="UP000824141"/>
    </source>
</evidence>
<feature type="chain" id="PRO_5038800212" description="CARDB domain-containing protein" evidence="3">
    <location>
        <begin position="30"/>
        <end position="765"/>
    </location>
</feature>